<proteinExistence type="predicted"/>
<dbReference type="InterPro" id="IPR029032">
    <property type="entry name" value="AhpD-like"/>
</dbReference>
<dbReference type="AlphaFoldDB" id="A0A0M8MQJ8"/>
<dbReference type="Gene3D" id="1.20.1290.10">
    <property type="entry name" value="AhpD-like"/>
    <property type="match status" value="1"/>
</dbReference>
<comment type="caution">
    <text evidence="2">The sequence shown here is derived from an EMBL/GenBank/DDBJ whole genome shotgun (WGS) entry which is preliminary data.</text>
</comment>
<accession>A0A0M8MQJ8</accession>
<reference evidence="2 3" key="1">
    <citation type="submission" date="2015-07" db="EMBL/GenBank/DDBJ databases">
        <title>The genome of the fungus Escovopsis weberi, a specialized disease agent of ant agriculture.</title>
        <authorList>
            <person name="de Man T.J."/>
            <person name="Stajich J.E."/>
            <person name="Kubicek C.P."/>
            <person name="Chenthamara K."/>
            <person name="Atanasova L."/>
            <person name="Druzhinina I.S."/>
            <person name="Birnbaum S."/>
            <person name="Barribeau S.M."/>
            <person name="Teiling C."/>
            <person name="Suen G."/>
            <person name="Currie C."/>
            <person name="Gerardo N.M."/>
        </authorList>
    </citation>
    <scope>NUCLEOTIDE SEQUENCE [LARGE SCALE GENOMIC DNA]</scope>
</reference>
<evidence type="ECO:0000313" key="2">
    <source>
        <dbReference type="EMBL" id="KOS17266.1"/>
    </source>
</evidence>
<organism evidence="2 3">
    <name type="scientific">Escovopsis weberi</name>
    <dbReference type="NCBI Taxonomy" id="150374"/>
    <lineage>
        <taxon>Eukaryota</taxon>
        <taxon>Fungi</taxon>
        <taxon>Dikarya</taxon>
        <taxon>Ascomycota</taxon>
        <taxon>Pezizomycotina</taxon>
        <taxon>Sordariomycetes</taxon>
        <taxon>Hypocreomycetidae</taxon>
        <taxon>Hypocreales</taxon>
        <taxon>Hypocreaceae</taxon>
        <taxon>Escovopsis</taxon>
    </lineage>
</organism>
<dbReference type="PANTHER" id="PTHR28180:SF2">
    <property type="entry name" value="PEROXISOMAL PROTEIN 2"/>
    <property type="match status" value="1"/>
</dbReference>
<dbReference type="OrthoDB" id="5392202at2759"/>
<gene>
    <name evidence="2" type="ORF">ESCO_006417</name>
</gene>
<feature type="region of interest" description="Disordered" evidence="1">
    <location>
        <begin position="147"/>
        <end position="183"/>
    </location>
</feature>
<name>A0A0M8MQJ8_ESCWE</name>
<evidence type="ECO:0000256" key="1">
    <source>
        <dbReference type="SAM" id="MobiDB-lite"/>
    </source>
</evidence>
<dbReference type="Proteomes" id="UP000053831">
    <property type="component" value="Unassembled WGS sequence"/>
</dbReference>
<protein>
    <submittedName>
        <fullName evidence="2">Dol-P-Man:Man(5)GlcNAc(2)-PP-Dol alpha-1</fullName>
    </submittedName>
</protein>
<dbReference type="InterPro" id="IPR052999">
    <property type="entry name" value="PTS1_Protein"/>
</dbReference>
<dbReference type="EMBL" id="LGSR01000026">
    <property type="protein sequence ID" value="KOS17266.1"/>
    <property type="molecule type" value="Genomic_DNA"/>
</dbReference>
<dbReference type="STRING" id="150374.A0A0M8MQJ8"/>
<dbReference type="PANTHER" id="PTHR28180">
    <property type="entry name" value="CONSERVED MITOCHONDRIAL PROTEIN-RELATED"/>
    <property type="match status" value="1"/>
</dbReference>
<feature type="compositionally biased region" description="Basic and acidic residues" evidence="1">
    <location>
        <begin position="168"/>
        <end position="181"/>
    </location>
</feature>
<sequence>MAKLAPSLKALINAPAAKPFPVPAPPGIADLSRPDPVYAAELIREVGLKCISFNGIPRTINCLNAFRAALPAPTAARLCAAPSRAPPAPAPATLAARAAAGRALWDSVYRPFEAKLLHKLALAHPDLPVVIMHGHYALLLADPADDLSQDHPVAQPAEHGTTQPGEYGADRPGDGPGDHPPRLARLGRALTSLTAIACLRAQGGVAPQVVSHVFGLRKAVEDGSYRAAGGSLPDGDGAEDEDEGVRWLAGDEGGEWVLRTVDSIAEALGGIGMARL</sequence>
<evidence type="ECO:0000313" key="3">
    <source>
        <dbReference type="Proteomes" id="UP000053831"/>
    </source>
</evidence>
<keyword evidence="3" id="KW-1185">Reference proteome</keyword>